<sequence length="241" mass="26540">MEIDDKGTDNNERTADHLLQWTQWQLLDSILPTGGFAHSYGLEAAIQARIVSSPQNLKSFIIQVLENTATLLLPFVHCANKSPDIDNYAKLDKLLEATLTNEVGRKASASQGAALLRVAASVFSEAPLLRKIRESFMGSREVSFHHAPVFGLICGLTGFDSGTSQRAYMFITMRDVISAATRLNLVGPLGASVLQHEIAPVAEETVRRWMDRSVEEAFQTAPLLDTVQGCHSYLFSRLFCS</sequence>
<evidence type="ECO:0000313" key="6">
    <source>
        <dbReference type="RefSeq" id="XP_020103747.1"/>
    </source>
</evidence>
<protein>
    <submittedName>
        <fullName evidence="5 6">Urease accessory protein F</fullName>
    </submittedName>
</protein>
<dbReference type="AlphaFoldDB" id="A0A6P5GEE1"/>
<evidence type="ECO:0000313" key="4">
    <source>
        <dbReference type="Proteomes" id="UP000515123"/>
    </source>
</evidence>
<dbReference type="InterPro" id="IPR002639">
    <property type="entry name" value="UreF"/>
</dbReference>
<dbReference type="Gene3D" id="1.10.4190.10">
    <property type="entry name" value="Urease accessory protein UreF"/>
    <property type="match status" value="1"/>
</dbReference>
<gene>
    <name evidence="5 6 7 8 9 10" type="primary">LOC109720825</name>
</gene>
<evidence type="ECO:0000313" key="8">
    <source>
        <dbReference type="RefSeq" id="XP_020103749.1"/>
    </source>
</evidence>
<organism evidence="9">
    <name type="scientific">Ananas comosus</name>
    <name type="common">Pineapple</name>
    <name type="synonym">Ananas ananas</name>
    <dbReference type="NCBI Taxonomy" id="4615"/>
    <lineage>
        <taxon>Eukaryota</taxon>
        <taxon>Viridiplantae</taxon>
        <taxon>Streptophyta</taxon>
        <taxon>Embryophyta</taxon>
        <taxon>Tracheophyta</taxon>
        <taxon>Spermatophyta</taxon>
        <taxon>Magnoliopsida</taxon>
        <taxon>Liliopsida</taxon>
        <taxon>Poales</taxon>
        <taxon>Bromeliaceae</taxon>
        <taxon>Bromelioideae</taxon>
        <taxon>Ananas</taxon>
    </lineage>
</organism>
<dbReference type="InterPro" id="IPR038277">
    <property type="entry name" value="UreF_sf"/>
</dbReference>
<evidence type="ECO:0000313" key="10">
    <source>
        <dbReference type="RefSeq" id="XP_020103751.1"/>
    </source>
</evidence>
<dbReference type="RefSeq" id="XP_020103747.1">
    <property type="nucleotide sequence ID" value="XM_020248158.1"/>
</dbReference>
<evidence type="ECO:0000313" key="9">
    <source>
        <dbReference type="RefSeq" id="XP_020103750.1"/>
    </source>
</evidence>
<evidence type="ECO:0000256" key="3">
    <source>
        <dbReference type="ARBA" id="ARBA00046339"/>
    </source>
</evidence>
<dbReference type="GeneID" id="109720825"/>
<keyword evidence="1" id="KW-0996">Nickel insertion</keyword>
<evidence type="ECO:0000256" key="1">
    <source>
        <dbReference type="ARBA" id="ARBA00022988"/>
    </source>
</evidence>
<proteinExistence type="inferred from homology"/>
<evidence type="ECO:0000256" key="2">
    <source>
        <dbReference type="ARBA" id="ARBA00023186"/>
    </source>
</evidence>
<dbReference type="GO" id="GO:0016151">
    <property type="term" value="F:nickel cation binding"/>
    <property type="evidence" value="ECO:0007669"/>
    <property type="project" value="InterPro"/>
</dbReference>
<dbReference type="Pfam" id="PF01730">
    <property type="entry name" value="UreF"/>
    <property type="match status" value="1"/>
</dbReference>
<name>A0A6P5GEE1_ANACO</name>
<evidence type="ECO:0000313" key="5">
    <source>
        <dbReference type="RefSeq" id="XP_020103746.1"/>
    </source>
</evidence>
<dbReference type="PANTHER" id="PTHR33620">
    <property type="entry name" value="UREASE ACCESSORY PROTEIN F"/>
    <property type="match status" value="1"/>
</dbReference>
<dbReference type="PANTHER" id="PTHR33620:SF1">
    <property type="entry name" value="UREASE ACCESSORY PROTEIN F"/>
    <property type="match status" value="1"/>
</dbReference>
<dbReference type="Proteomes" id="UP000515123">
    <property type="component" value="Linkage group 14"/>
</dbReference>
<dbReference type="RefSeq" id="XP_020103751.1">
    <property type="nucleotide sequence ID" value="XM_020248162.1"/>
</dbReference>
<dbReference type="PIRSF" id="PIRSF009467">
    <property type="entry name" value="Ureas_acces_UreF"/>
    <property type="match status" value="1"/>
</dbReference>
<dbReference type="OrthoDB" id="2550922at2759"/>
<keyword evidence="4" id="KW-1185">Reference proteome</keyword>
<reference evidence="4" key="1">
    <citation type="journal article" date="2015" name="Nat. Genet.">
        <title>The pineapple genome and the evolution of CAM photosynthesis.</title>
        <authorList>
            <person name="Ming R."/>
            <person name="VanBuren R."/>
            <person name="Wai C.M."/>
            <person name="Tang H."/>
            <person name="Schatz M.C."/>
            <person name="Bowers J.E."/>
            <person name="Lyons E."/>
            <person name="Wang M.L."/>
            <person name="Chen J."/>
            <person name="Biggers E."/>
            <person name="Zhang J."/>
            <person name="Huang L."/>
            <person name="Zhang L."/>
            <person name="Miao W."/>
            <person name="Zhang J."/>
            <person name="Ye Z."/>
            <person name="Miao C."/>
            <person name="Lin Z."/>
            <person name="Wang H."/>
            <person name="Zhou H."/>
            <person name="Yim W.C."/>
            <person name="Priest H.D."/>
            <person name="Zheng C."/>
            <person name="Woodhouse M."/>
            <person name="Edger P.P."/>
            <person name="Guyot R."/>
            <person name="Guo H.B."/>
            <person name="Guo H."/>
            <person name="Zheng G."/>
            <person name="Singh R."/>
            <person name="Sharma A."/>
            <person name="Min X."/>
            <person name="Zheng Y."/>
            <person name="Lee H."/>
            <person name="Gurtowski J."/>
            <person name="Sedlazeck F.J."/>
            <person name="Harkess A."/>
            <person name="McKain M.R."/>
            <person name="Liao Z."/>
            <person name="Fang J."/>
            <person name="Liu J."/>
            <person name="Zhang X."/>
            <person name="Zhang Q."/>
            <person name="Hu W."/>
            <person name="Qin Y."/>
            <person name="Wang K."/>
            <person name="Chen L.Y."/>
            <person name="Shirley N."/>
            <person name="Lin Y.R."/>
            <person name="Liu L.Y."/>
            <person name="Hernandez A.G."/>
            <person name="Wright C.L."/>
            <person name="Bulone V."/>
            <person name="Tuskan G.A."/>
            <person name="Heath K."/>
            <person name="Zee F."/>
            <person name="Moore P.H."/>
            <person name="Sunkar R."/>
            <person name="Leebens-Mack J.H."/>
            <person name="Mockler T."/>
            <person name="Bennetzen J.L."/>
            <person name="Freeling M."/>
            <person name="Sankoff D."/>
            <person name="Paterson A.H."/>
            <person name="Zhu X."/>
            <person name="Yang X."/>
            <person name="Smith J.A."/>
            <person name="Cushman J.C."/>
            <person name="Paull R.E."/>
            <person name="Yu Q."/>
        </authorList>
    </citation>
    <scope>NUCLEOTIDE SEQUENCE [LARGE SCALE GENOMIC DNA]</scope>
    <source>
        <strain evidence="4">cv. F153</strain>
    </source>
</reference>
<evidence type="ECO:0000313" key="7">
    <source>
        <dbReference type="RefSeq" id="XP_020103748.1"/>
    </source>
</evidence>
<dbReference type="RefSeq" id="XP_020103748.1">
    <property type="nucleotide sequence ID" value="XM_020248159.1"/>
</dbReference>
<dbReference type="RefSeq" id="XP_020103750.1">
    <property type="nucleotide sequence ID" value="XM_020248161.1"/>
</dbReference>
<reference evidence="5 6" key="2">
    <citation type="submission" date="2025-04" db="UniProtKB">
        <authorList>
            <consortium name="RefSeq"/>
        </authorList>
    </citation>
    <scope>IDENTIFICATION</scope>
    <source>
        <tissue evidence="5 6">Leaf</tissue>
    </source>
</reference>
<comment type="similarity">
    <text evidence="3">Belongs to the UreF family.</text>
</comment>
<dbReference type="RefSeq" id="XP_020103746.1">
    <property type="nucleotide sequence ID" value="XM_020248157.1"/>
</dbReference>
<keyword evidence="2" id="KW-0143">Chaperone</keyword>
<accession>A0A6P5GEE1</accession>
<dbReference type="RefSeq" id="XP_020103749.1">
    <property type="nucleotide sequence ID" value="XM_020248160.1"/>
</dbReference>